<dbReference type="Pfam" id="PF01169">
    <property type="entry name" value="GDT1"/>
    <property type="match status" value="1"/>
</dbReference>
<reference evidence="8" key="1">
    <citation type="journal article" date="2018" name="Science">
        <title>A primordial and reversible TCA cycle in a facultatively chemolithoautotrophic thermophile.</title>
        <authorList>
            <person name="Nunoura T."/>
            <person name="Chikaraishi Y."/>
            <person name="Izaki R."/>
            <person name="Suwa T."/>
            <person name="Sato T."/>
            <person name="Harada T."/>
            <person name="Mori K."/>
            <person name="Kato Y."/>
            <person name="Miyazaki M."/>
            <person name="Shimamura S."/>
            <person name="Yanagawa K."/>
            <person name="Shuto A."/>
            <person name="Ohkouchi N."/>
            <person name="Fujita N."/>
            <person name="Takaki Y."/>
            <person name="Atomi H."/>
            <person name="Takai K."/>
        </authorList>
    </citation>
    <scope>NUCLEOTIDE SEQUENCE [LARGE SCALE GENOMIC DNA]</scope>
    <source>
        <strain evidence="8">DSM 17441 / JCM 13301 / NBRC 103674 / ABI70S6</strain>
    </source>
</reference>
<evidence type="ECO:0000256" key="4">
    <source>
        <dbReference type="ARBA" id="ARBA00022989"/>
    </source>
</evidence>
<gene>
    <name evidence="7" type="ORF">TST_1592</name>
</gene>
<evidence type="ECO:0000256" key="5">
    <source>
        <dbReference type="ARBA" id="ARBA00023136"/>
    </source>
</evidence>
<dbReference type="KEGG" id="ttk:TST_1592"/>
<keyword evidence="3 6" id="KW-0812">Transmembrane</keyword>
<dbReference type="PANTHER" id="PTHR12608">
    <property type="entry name" value="TRANSMEMBRANE PROTEIN HTP-1 RELATED"/>
    <property type="match status" value="1"/>
</dbReference>
<evidence type="ECO:0000256" key="3">
    <source>
        <dbReference type="ARBA" id="ARBA00022692"/>
    </source>
</evidence>
<dbReference type="EMBL" id="AP013035">
    <property type="protein sequence ID" value="BAT72378.1"/>
    <property type="molecule type" value="Genomic_DNA"/>
</dbReference>
<keyword evidence="8" id="KW-1185">Reference proteome</keyword>
<dbReference type="AlphaFoldDB" id="A0A0S3QVL8"/>
<dbReference type="PANTHER" id="PTHR12608:SF1">
    <property type="entry name" value="TRANSMEMBRANE PROTEIN 165"/>
    <property type="match status" value="1"/>
</dbReference>
<dbReference type="InterPro" id="IPR001727">
    <property type="entry name" value="GDT1-like"/>
</dbReference>
<proteinExistence type="inferred from homology"/>
<evidence type="ECO:0000256" key="6">
    <source>
        <dbReference type="RuleBase" id="RU365102"/>
    </source>
</evidence>
<dbReference type="STRING" id="1298851.TST_1592"/>
<sequence>MDWKLLMSTFVVVFLAELGDKTQLAVLFGSSSTGKFWEVFIGASLALVLSTLIAALLGEQLATHLPERVVRLLSGIAFVGIGVFMIVRG</sequence>
<protein>
    <recommendedName>
        <fullName evidence="6">GDT1 family protein</fullName>
    </recommendedName>
</protein>
<keyword evidence="5 6" id="KW-0472">Membrane</keyword>
<dbReference type="GO" id="GO:0046873">
    <property type="term" value="F:metal ion transmembrane transporter activity"/>
    <property type="evidence" value="ECO:0007669"/>
    <property type="project" value="InterPro"/>
</dbReference>
<comment type="caution">
    <text evidence="6">Lacks conserved residue(s) required for the propagation of feature annotation.</text>
</comment>
<keyword evidence="4 6" id="KW-1133">Transmembrane helix</keyword>
<evidence type="ECO:0000313" key="8">
    <source>
        <dbReference type="Proteomes" id="UP000063234"/>
    </source>
</evidence>
<dbReference type="RefSeq" id="WP_197585801.1">
    <property type="nucleotide sequence ID" value="NZ_AP013035.1"/>
</dbReference>
<dbReference type="GO" id="GO:0016020">
    <property type="term" value="C:membrane"/>
    <property type="evidence" value="ECO:0007669"/>
    <property type="project" value="UniProtKB-SubCell"/>
</dbReference>
<accession>A0A0S3QVL8</accession>
<feature type="transmembrane region" description="Helical" evidence="6">
    <location>
        <begin position="69"/>
        <end position="87"/>
    </location>
</feature>
<name>A0A0S3QVL8_THET7</name>
<feature type="transmembrane region" description="Helical" evidence="6">
    <location>
        <begin position="35"/>
        <end position="57"/>
    </location>
</feature>
<comment type="similarity">
    <text evidence="2 6">Belongs to the GDT1 family.</text>
</comment>
<evidence type="ECO:0000313" key="7">
    <source>
        <dbReference type="EMBL" id="BAT72378.1"/>
    </source>
</evidence>
<evidence type="ECO:0000256" key="1">
    <source>
        <dbReference type="ARBA" id="ARBA00004141"/>
    </source>
</evidence>
<dbReference type="Proteomes" id="UP000063234">
    <property type="component" value="Chromosome"/>
</dbReference>
<organism evidence="7 8">
    <name type="scientific">Thermosulfidibacter takaii (strain DSM 17441 / JCM 13301 / NBRC 103674 / ABI70S6)</name>
    <dbReference type="NCBI Taxonomy" id="1298851"/>
    <lineage>
        <taxon>Bacteria</taxon>
        <taxon>Pseudomonadati</taxon>
        <taxon>Thermosulfidibacterota</taxon>
        <taxon>Thermosulfidibacteria</taxon>
        <taxon>Thermosulfidibacterales</taxon>
        <taxon>Thermosulfidibacteraceae</taxon>
    </lineage>
</organism>
<comment type="subcellular location">
    <subcellularLocation>
        <location evidence="1 6">Membrane</location>
        <topology evidence="1 6">Multi-pass membrane protein</topology>
    </subcellularLocation>
</comment>
<evidence type="ECO:0000256" key="2">
    <source>
        <dbReference type="ARBA" id="ARBA00009190"/>
    </source>
</evidence>